<reference evidence="1" key="1">
    <citation type="submission" date="2021-08" db="EMBL/GenBank/DDBJ databases">
        <title>Novel anaerobic bacterium isolated from sea squirt in East Sea, Republic of Korea.</title>
        <authorList>
            <person name="Nguyen T.H."/>
            <person name="Li Z."/>
            <person name="Lee Y.-J."/>
            <person name="Ko J."/>
            <person name="Kim S.-G."/>
        </authorList>
    </citation>
    <scope>NUCLEOTIDE SEQUENCE</scope>
    <source>
        <strain evidence="1">KCTC 25031</strain>
    </source>
</reference>
<dbReference type="EMBL" id="CP081303">
    <property type="protein sequence ID" value="QZE13990.1"/>
    <property type="molecule type" value="Genomic_DNA"/>
</dbReference>
<name>A0AC61NEH6_9BACT</name>
<keyword evidence="2" id="KW-1185">Reference proteome</keyword>
<sequence>MKSYSLKSLSVYLSLALTLIFVVFLTINFVYHRLWFLCLSVPILLVVTILIVNYILNSLVYNKLKPIYKIVRSIPVSDKKRTQNLTNSIDLINEVHKEVEEWSHYKTEEIKRLRELEKYRKDFLGNVSHELRTPIFNIQGYVLTLLDGGMDDPKINKLYLERTEKSVDRMISIVDDLESITKLEAGELKLNKTKFNIIKLAQEVFDLEEREACEKNIRLRFGKEFDKPILVYADRMKIFDVLRNLIGNGVKYGFKGGYVKVGFYDMLDHIMVEISDNGTGIENDHVHRIFERFYRIDKSRSRKEGGTGLGLAIVKHILEAHEQSIQVKSVPDQGTTFTFTLEK</sequence>
<gene>
    <name evidence="1" type="ORF">K4L44_15895</name>
</gene>
<accession>A0AC61NEH6</accession>
<keyword evidence="1" id="KW-0418">Kinase</keyword>
<evidence type="ECO:0000313" key="2">
    <source>
        <dbReference type="Proteomes" id="UP000826212"/>
    </source>
</evidence>
<proteinExistence type="predicted"/>
<protein>
    <submittedName>
        <fullName evidence="1">Sensor histidine kinase</fullName>
    </submittedName>
</protein>
<keyword evidence="1" id="KW-0808">Transferase</keyword>
<dbReference type="Proteomes" id="UP000826212">
    <property type="component" value="Chromosome"/>
</dbReference>
<organism evidence="1 2">
    <name type="scientific">Halosquirtibacter laminarini</name>
    <dbReference type="NCBI Taxonomy" id="3374600"/>
    <lineage>
        <taxon>Bacteria</taxon>
        <taxon>Pseudomonadati</taxon>
        <taxon>Bacteroidota</taxon>
        <taxon>Bacteroidia</taxon>
        <taxon>Marinilabiliales</taxon>
        <taxon>Prolixibacteraceae</taxon>
        <taxon>Halosquirtibacter</taxon>
    </lineage>
</organism>
<evidence type="ECO:0000313" key="1">
    <source>
        <dbReference type="EMBL" id="QZE13990.1"/>
    </source>
</evidence>